<sequence>MIAGLSKAITLYLAPLLSLTSTILILFAFFAPTVLLHSQVSLLTVSPSSILTDPNASHGIDGPSIFLGALGSCSRQNNDGSVGCEAASLSPKYDLSALPGTAPDLLSAPTATTPVFIAISIVLSIIFFILFTLISLRASLGARLSAALDKPFLQRTSAWIGLLGFMIGLTAFLVIRMWFGKAVEDFNLAITKGGASAPQLIASTSNGFTMVWVAYAFYAVPLICALARLHVTATASK</sequence>
<dbReference type="Proteomes" id="UP000814033">
    <property type="component" value="Unassembled WGS sequence"/>
</dbReference>
<reference evidence="1" key="1">
    <citation type="submission" date="2021-02" db="EMBL/GenBank/DDBJ databases">
        <authorList>
            <consortium name="DOE Joint Genome Institute"/>
            <person name="Ahrendt S."/>
            <person name="Looney B.P."/>
            <person name="Miyauchi S."/>
            <person name="Morin E."/>
            <person name="Drula E."/>
            <person name="Courty P.E."/>
            <person name="Chicoki N."/>
            <person name="Fauchery L."/>
            <person name="Kohler A."/>
            <person name="Kuo A."/>
            <person name="Labutti K."/>
            <person name="Pangilinan J."/>
            <person name="Lipzen A."/>
            <person name="Riley R."/>
            <person name="Andreopoulos W."/>
            <person name="He G."/>
            <person name="Johnson J."/>
            <person name="Barry K.W."/>
            <person name="Grigoriev I.V."/>
            <person name="Nagy L."/>
            <person name="Hibbett D."/>
            <person name="Henrissat B."/>
            <person name="Matheny P.B."/>
            <person name="Labbe J."/>
            <person name="Martin F."/>
        </authorList>
    </citation>
    <scope>NUCLEOTIDE SEQUENCE</scope>
    <source>
        <strain evidence="1">FP105234-sp</strain>
    </source>
</reference>
<evidence type="ECO:0000313" key="2">
    <source>
        <dbReference type="Proteomes" id="UP000814033"/>
    </source>
</evidence>
<proteinExistence type="predicted"/>
<comment type="caution">
    <text evidence="1">The sequence shown here is derived from an EMBL/GenBank/DDBJ whole genome shotgun (WGS) entry which is preliminary data.</text>
</comment>
<organism evidence="1 2">
    <name type="scientific">Auriscalpium vulgare</name>
    <dbReference type="NCBI Taxonomy" id="40419"/>
    <lineage>
        <taxon>Eukaryota</taxon>
        <taxon>Fungi</taxon>
        <taxon>Dikarya</taxon>
        <taxon>Basidiomycota</taxon>
        <taxon>Agaricomycotina</taxon>
        <taxon>Agaricomycetes</taxon>
        <taxon>Russulales</taxon>
        <taxon>Auriscalpiaceae</taxon>
        <taxon>Auriscalpium</taxon>
    </lineage>
</organism>
<gene>
    <name evidence="1" type="ORF">FA95DRAFT_430146</name>
</gene>
<protein>
    <submittedName>
        <fullName evidence="1">Uncharacterized protein</fullName>
    </submittedName>
</protein>
<keyword evidence="2" id="KW-1185">Reference proteome</keyword>
<accession>A0ACB8RI49</accession>
<reference evidence="1" key="2">
    <citation type="journal article" date="2022" name="New Phytol.">
        <title>Evolutionary transition to the ectomycorrhizal habit in the genomes of a hyperdiverse lineage of mushroom-forming fungi.</title>
        <authorList>
            <person name="Looney B."/>
            <person name="Miyauchi S."/>
            <person name="Morin E."/>
            <person name="Drula E."/>
            <person name="Courty P.E."/>
            <person name="Kohler A."/>
            <person name="Kuo A."/>
            <person name="LaButti K."/>
            <person name="Pangilinan J."/>
            <person name="Lipzen A."/>
            <person name="Riley R."/>
            <person name="Andreopoulos W."/>
            <person name="He G."/>
            <person name="Johnson J."/>
            <person name="Nolan M."/>
            <person name="Tritt A."/>
            <person name="Barry K.W."/>
            <person name="Grigoriev I.V."/>
            <person name="Nagy L.G."/>
            <person name="Hibbett D."/>
            <person name="Henrissat B."/>
            <person name="Matheny P.B."/>
            <person name="Labbe J."/>
            <person name="Martin F.M."/>
        </authorList>
    </citation>
    <scope>NUCLEOTIDE SEQUENCE</scope>
    <source>
        <strain evidence="1">FP105234-sp</strain>
    </source>
</reference>
<dbReference type="EMBL" id="MU276029">
    <property type="protein sequence ID" value="KAI0043193.1"/>
    <property type="molecule type" value="Genomic_DNA"/>
</dbReference>
<evidence type="ECO:0000313" key="1">
    <source>
        <dbReference type="EMBL" id="KAI0043193.1"/>
    </source>
</evidence>
<name>A0ACB8RI49_9AGAM</name>